<keyword evidence="2" id="KW-0732">Signal</keyword>
<dbReference type="InterPro" id="IPR029058">
    <property type="entry name" value="AB_hydrolase_fold"/>
</dbReference>
<dbReference type="Proteomes" id="UP001595797">
    <property type="component" value="Unassembled WGS sequence"/>
</dbReference>
<accession>A0ABV9TIF9</accession>
<protein>
    <recommendedName>
        <fullName evidence="5">Esterase</fullName>
    </recommendedName>
</protein>
<feature type="compositionally biased region" description="Pro residues" evidence="1">
    <location>
        <begin position="60"/>
        <end position="72"/>
    </location>
</feature>
<proteinExistence type="predicted"/>
<feature type="compositionally biased region" description="Pro residues" evidence="1">
    <location>
        <begin position="80"/>
        <end position="89"/>
    </location>
</feature>
<evidence type="ECO:0000256" key="2">
    <source>
        <dbReference type="SAM" id="SignalP"/>
    </source>
</evidence>
<gene>
    <name evidence="3" type="ORF">ACFPCS_09310</name>
</gene>
<evidence type="ECO:0008006" key="5">
    <source>
        <dbReference type="Google" id="ProtNLM"/>
    </source>
</evidence>
<sequence>MRKRPLAALTLAAALAFSPSPAYAAPSLSEYMDTVEGKMWDKLQAWLELWHAEQHAAAPAAPPSAAPTPAPSATPTATPTVPPSTPVPAVPAGHTTGGTGGAYTDRQTVSFTGAGRTSQYHVYAGHIDRTKPVKLHVHLHGDGAYEYMSPTSAVPRAYLAEAKKDNAILVIPKTPNADNTWWKDRTASDWLAALVQDFYAKYPIDRSDVWFTGFSGGSQALSQHFIPSHYGLIHGGGAVLVGGGGVYTNNLTPAGAALGKNFEVHYVAGTADTGGTGSNNNGFNAYRAATTSAPKWRTAGFTDVTLDEITGATHNSVAAHGPRAVDQYR</sequence>
<dbReference type="EMBL" id="JBHSIW010000008">
    <property type="protein sequence ID" value="MFC4903759.1"/>
    <property type="molecule type" value="Genomic_DNA"/>
</dbReference>
<dbReference type="Gene3D" id="3.40.50.1820">
    <property type="entry name" value="alpha/beta hydrolase"/>
    <property type="match status" value="1"/>
</dbReference>
<feature type="signal peptide" evidence="2">
    <location>
        <begin position="1"/>
        <end position="24"/>
    </location>
</feature>
<dbReference type="RefSeq" id="WP_277550511.1">
    <property type="nucleotide sequence ID" value="NZ_JARAMH010000003.1"/>
</dbReference>
<reference evidence="4" key="1">
    <citation type="journal article" date="2019" name="Int. J. Syst. Evol. Microbiol.">
        <title>The Global Catalogue of Microorganisms (GCM) 10K type strain sequencing project: providing services to taxonomists for standard genome sequencing and annotation.</title>
        <authorList>
            <consortium name="The Broad Institute Genomics Platform"/>
            <consortium name="The Broad Institute Genome Sequencing Center for Infectious Disease"/>
            <person name="Wu L."/>
            <person name="Ma J."/>
        </authorList>
    </citation>
    <scope>NUCLEOTIDE SEQUENCE [LARGE SCALE GENOMIC DNA]</scope>
    <source>
        <strain evidence="4">CGMCC 4.6946</strain>
    </source>
</reference>
<evidence type="ECO:0000313" key="4">
    <source>
        <dbReference type="Proteomes" id="UP001595797"/>
    </source>
</evidence>
<name>A0ABV9TIF9_9MICC</name>
<dbReference type="SUPFAM" id="SSF53474">
    <property type="entry name" value="alpha/beta-Hydrolases"/>
    <property type="match status" value="1"/>
</dbReference>
<feature type="region of interest" description="Disordered" evidence="1">
    <location>
        <begin position="57"/>
        <end position="106"/>
    </location>
</feature>
<feature type="chain" id="PRO_5045417293" description="Esterase" evidence="2">
    <location>
        <begin position="25"/>
        <end position="329"/>
    </location>
</feature>
<comment type="caution">
    <text evidence="3">The sequence shown here is derived from an EMBL/GenBank/DDBJ whole genome shotgun (WGS) entry which is preliminary data.</text>
</comment>
<evidence type="ECO:0000256" key="1">
    <source>
        <dbReference type="SAM" id="MobiDB-lite"/>
    </source>
</evidence>
<evidence type="ECO:0000313" key="3">
    <source>
        <dbReference type="EMBL" id="MFC4903759.1"/>
    </source>
</evidence>
<organism evidence="3 4">
    <name type="scientific">Kocuria oceani</name>
    <dbReference type="NCBI Taxonomy" id="988827"/>
    <lineage>
        <taxon>Bacteria</taxon>
        <taxon>Bacillati</taxon>
        <taxon>Actinomycetota</taxon>
        <taxon>Actinomycetes</taxon>
        <taxon>Micrococcales</taxon>
        <taxon>Micrococcaceae</taxon>
        <taxon>Kocuria</taxon>
    </lineage>
</organism>
<keyword evidence="4" id="KW-1185">Reference proteome</keyword>